<dbReference type="Gene3D" id="3.40.1090.10">
    <property type="entry name" value="Cytosolic phospholipase A2 catalytic domain"/>
    <property type="match status" value="1"/>
</dbReference>
<feature type="transmembrane region" description="Helical" evidence="2">
    <location>
        <begin position="6"/>
        <end position="23"/>
    </location>
</feature>
<keyword evidence="2" id="KW-0812">Transmembrane</keyword>
<dbReference type="Proteomes" id="UP000503447">
    <property type="component" value="Chromosome"/>
</dbReference>
<keyword evidence="2" id="KW-0472">Membrane</keyword>
<evidence type="ECO:0000256" key="2">
    <source>
        <dbReference type="SAM" id="Phobius"/>
    </source>
</evidence>
<accession>A0A6M5Z1U3</accession>
<evidence type="ECO:0000313" key="3">
    <source>
        <dbReference type="EMBL" id="QJW99706.1"/>
    </source>
</evidence>
<feature type="transmembrane region" description="Helical" evidence="2">
    <location>
        <begin position="82"/>
        <end position="102"/>
    </location>
</feature>
<dbReference type="InterPro" id="IPR016035">
    <property type="entry name" value="Acyl_Trfase/lysoPLipase"/>
</dbReference>
<feature type="transmembrane region" description="Helical" evidence="2">
    <location>
        <begin position="43"/>
        <end position="62"/>
    </location>
</feature>
<reference evidence="4" key="1">
    <citation type="submission" date="2020-05" db="EMBL/GenBank/DDBJ databases">
        <title>Frigoriglobus tundricola gen. nov., sp. nov., a psychrotolerant cellulolytic planctomycete of the family Gemmataceae with two divergent copies of 16S rRNA gene.</title>
        <authorList>
            <person name="Kulichevskaya I.S."/>
            <person name="Ivanova A.A."/>
            <person name="Naumoff D.G."/>
            <person name="Beletsky A.V."/>
            <person name="Rijpstra W.I.C."/>
            <person name="Sinninghe Damste J.S."/>
            <person name="Mardanov A.V."/>
            <person name="Ravin N.V."/>
            <person name="Dedysh S.N."/>
        </authorList>
    </citation>
    <scope>NUCLEOTIDE SEQUENCE [LARGE SCALE GENOMIC DNA]</scope>
    <source>
        <strain evidence="4">PL17</strain>
    </source>
</reference>
<evidence type="ECO:0008006" key="5">
    <source>
        <dbReference type="Google" id="ProtNLM"/>
    </source>
</evidence>
<proteinExistence type="predicted"/>
<feature type="transmembrane region" description="Helical" evidence="2">
    <location>
        <begin position="140"/>
        <end position="160"/>
    </location>
</feature>
<dbReference type="SUPFAM" id="SSF52151">
    <property type="entry name" value="FabD/lysophospholipase-like"/>
    <property type="match status" value="1"/>
</dbReference>
<dbReference type="EMBL" id="CP053452">
    <property type="protein sequence ID" value="QJW99706.1"/>
    <property type="molecule type" value="Genomic_DNA"/>
</dbReference>
<name>A0A6M5Z1U3_9BACT</name>
<dbReference type="RefSeq" id="WP_171474625.1">
    <property type="nucleotide sequence ID" value="NZ_CP053452.2"/>
</dbReference>
<protein>
    <recommendedName>
        <fullName evidence="5">PNPLA domain-containing protein</fullName>
    </recommendedName>
</protein>
<feature type="transmembrane region" description="Helical" evidence="2">
    <location>
        <begin position="381"/>
        <end position="400"/>
    </location>
</feature>
<evidence type="ECO:0000313" key="4">
    <source>
        <dbReference type="Proteomes" id="UP000503447"/>
    </source>
</evidence>
<keyword evidence="4" id="KW-1185">Reference proteome</keyword>
<feature type="transmembrane region" description="Helical" evidence="2">
    <location>
        <begin position="355"/>
        <end position="375"/>
    </location>
</feature>
<dbReference type="AlphaFoldDB" id="A0A6M5Z1U3"/>
<organism evidence="3 4">
    <name type="scientific">Frigoriglobus tundricola</name>
    <dbReference type="NCBI Taxonomy" id="2774151"/>
    <lineage>
        <taxon>Bacteria</taxon>
        <taxon>Pseudomonadati</taxon>
        <taxon>Planctomycetota</taxon>
        <taxon>Planctomycetia</taxon>
        <taxon>Gemmatales</taxon>
        <taxon>Gemmataceae</taxon>
        <taxon>Frigoriglobus</taxon>
    </lineage>
</organism>
<dbReference type="KEGG" id="ftj:FTUN_7329"/>
<keyword evidence="2" id="KW-1133">Transmembrane helix</keyword>
<feature type="transmembrane region" description="Helical" evidence="2">
    <location>
        <begin position="172"/>
        <end position="193"/>
    </location>
</feature>
<evidence type="ECO:0000256" key="1">
    <source>
        <dbReference type="SAM" id="MobiDB-lite"/>
    </source>
</evidence>
<feature type="region of interest" description="Disordered" evidence="1">
    <location>
        <begin position="290"/>
        <end position="311"/>
    </location>
</feature>
<gene>
    <name evidence="3" type="ORF">FTUN_7329</name>
</gene>
<sequence length="923" mass="100959">MATFRTILVLFVGFSIKFVDWAFRPLNRETVYTGLEGWVGWFLRYPLLFAQIGLYLGIAWGLVGAELGLTDLYWNDDGWSQFWGGFATGWLFGAVIFVNYLLNIPKALPGTPQSGTKLIGGASLFPSPNPGVYCVGRWMLAWLLGLLVVLYAVKVALVAFADGPTAKNWAEFPYGGGLLIVGYFVSIGTAYLLTALDSFLHVREDIGRADWFQARFAQQDFNVPAIPPGAPRPAPDVTDLVAGERKVTVLSTEHLRRQLEREMRLFREELAPQFEETIKNKLAALQVAGTAGRRSSGGDGTPAERTPEEVDRVWEETVPAELRDKTWAAIEAKRNPYFRAAFANLEAIRQLHASAIVLGVVTLVVLSGVFIYTAFDVASPAIILSLLLIAADVIGGLIAFRVRSVRTLGLLFVGGLLFLNSQCPVRHKMTFPNIDDDRYARGKELKLGCTDSYQRQVRELPDGGLIGTKAWLQTFHANNPRPDGSPPKLVVLAVSGGGIRSAVWTGLVLEGLEERFAGGNNTPAIRKNLRLLAGASGGMVGAAAYAGDFGAGPLDTGYYGHTGLGPFSQRLAWDSLTPVVQTMMLRDFLWNPLVPKSFTTDRGRTLEDAWDDNFDNWRGRGKGRDGASPFRKAVRDPALLAAERACTAPSLIFTPMMVEDSKRLLISNHDLKALTEPQTYRLDAKSGPGAAPLALPGVEFFRLFPEATDFRLGTAARMSATFPIVSPAVNLPTEPIRRVVDAGYFDNYGLDVIVHWLLQNKDAVMEHTSGVLIIQVRAYPLEDAGAQFGATPQSPISTLVASVSAPMEALFTARGSAAYHRNNQLLSAANAVFNAPPQPENFLATTVFELDGTAALSWYLTQAQQRDIARGFYKLSLPTNQGGTDYNGEIQERKVRPEIDAKLNAIRDWLTSMTLAPPPRPRP</sequence>